<gene>
    <name evidence="1" type="ORF">BC936DRAFT_140416</name>
</gene>
<evidence type="ECO:0008006" key="3">
    <source>
        <dbReference type="Google" id="ProtNLM"/>
    </source>
</evidence>
<dbReference type="GO" id="GO:0016705">
    <property type="term" value="F:oxidoreductase activity, acting on paired donors, with incorporation or reduction of molecular oxygen"/>
    <property type="evidence" value="ECO:0007669"/>
    <property type="project" value="InterPro"/>
</dbReference>
<comment type="caution">
    <text evidence="1">The sequence shown here is derived from an EMBL/GenBank/DDBJ whole genome shotgun (WGS) entry which is preliminary data.</text>
</comment>
<dbReference type="AlphaFoldDB" id="A0A433DMV7"/>
<protein>
    <recommendedName>
        <fullName evidence="3">Cytochrome P450</fullName>
    </recommendedName>
</protein>
<evidence type="ECO:0000313" key="2">
    <source>
        <dbReference type="Proteomes" id="UP000268093"/>
    </source>
</evidence>
<feature type="non-terminal residue" evidence="1">
    <location>
        <position position="1"/>
    </location>
</feature>
<accession>A0A433DMV7</accession>
<dbReference type="GO" id="GO:0020037">
    <property type="term" value="F:heme binding"/>
    <property type="evidence" value="ECO:0007669"/>
    <property type="project" value="InterPro"/>
</dbReference>
<keyword evidence="2" id="KW-1185">Reference proteome</keyword>
<reference evidence="1 2" key="1">
    <citation type="journal article" date="2018" name="New Phytol.">
        <title>Phylogenomics of Endogonaceae and evolution of mycorrhizas within Mucoromycota.</title>
        <authorList>
            <person name="Chang Y."/>
            <person name="Desiro A."/>
            <person name="Na H."/>
            <person name="Sandor L."/>
            <person name="Lipzen A."/>
            <person name="Clum A."/>
            <person name="Barry K."/>
            <person name="Grigoriev I.V."/>
            <person name="Martin F.M."/>
            <person name="Stajich J.E."/>
            <person name="Smith M.E."/>
            <person name="Bonito G."/>
            <person name="Spatafora J.W."/>
        </authorList>
    </citation>
    <scope>NUCLEOTIDE SEQUENCE [LARGE SCALE GENOMIC DNA]</scope>
    <source>
        <strain evidence="1 2">GMNB39</strain>
    </source>
</reference>
<proteinExistence type="predicted"/>
<dbReference type="GO" id="GO:0004497">
    <property type="term" value="F:monooxygenase activity"/>
    <property type="evidence" value="ECO:0007669"/>
    <property type="project" value="InterPro"/>
</dbReference>
<evidence type="ECO:0000313" key="1">
    <source>
        <dbReference type="EMBL" id="RUP52141.1"/>
    </source>
</evidence>
<dbReference type="Proteomes" id="UP000268093">
    <property type="component" value="Unassembled WGS sequence"/>
</dbReference>
<dbReference type="InterPro" id="IPR036396">
    <property type="entry name" value="Cyt_P450_sf"/>
</dbReference>
<dbReference type="Gene3D" id="1.10.630.10">
    <property type="entry name" value="Cytochrome P450"/>
    <property type="match status" value="1"/>
</dbReference>
<organism evidence="1 2">
    <name type="scientific">Jimgerdemannia flammicorona</name>
    <dbReference type="NCBI Taxonomy" id="994334"/>
    <lineage>
        <taxon>Eukaryota</taxon>
        <taxon>Fungi</taxon>
        <taxon>Fungi incertae sedis</taxon>
        <taxon>Mucoromycota</taxon>
        <taxon>Mucoromycotina</taxon>
        <taxon>Endogonomycetes</taxon>
        <taxon>Endogonales</taxon>
        <taxon>Endogonaceae</taxon>
        <taxon>Jimgerdemannia</taxon>
    </lineage>
</organism>
<sequence>FTPDIFPKSPGFTTTDTLLNKFIGTRKILFQNGDVWMKHRMIANLGFQTASSTSSLYNHHPIFHRAMPAKLFGALTLKMYDEFEKEANFVNVRDMFHRVNVILNYHHKFALDAIGKAAFDFEFNV</sequence>
<name>A0A433DMV7_9FUNG</name>
<dbReference type="EMBL" id="RBNI01000170">
    <property type="protein sequence ID" value="RUP52141.1"/>
    <property type="molecule type" value="Genomic_DNA"/>
</dbReference>
<dbReference type="OrthoDB" id="1470350at2759"/>
<dbReference type="GO" id="GO:0005506">
    <property type="term" value="F:iron ion binding"/>
    <property type="evidence" value="ECO:0007669"/>
    <property type="project" value="InterPro"/>
</dbReference>